<name>A0ABR1IG05_9HYPO</name>
<comment type="caution">
    <text evidence="4">The sequence shown here is derived from an EMBL/GenBank/DDBJ whole genome shotgun (WGS) entry which is preliminary data.</text>
</comment>
<dbReference type="InterPro" id="IPR056884">
    <property type="entry name" value="NPHP3-like_N"/>
</dbReference>
<keyword evidence="5" id="KW-1185">Reference proteome</keyword>
<keyword evidence="1" id="KW-0677">Repeat</keyword>
<dbReference type="PANTHER" id="PTHR10039">
    <property type="entry name" value="AMELOGENIN"/>
    <property type="match status" value="1"/>
</dbReference>
<evidence type="ECO:0000256" key="2">
    <source>
        <dbReference type="SAM" id="Coils"/>
    </source>
</evidence>
<dbReference type="Proteomes" id="UP001498421">
    <property type="component" value="Unassembled WGS sequence"/>
</dbReference>
<reference evidence="4 5" key="1">
    <citation type="journal article" date="2025" name="Microbiol. Resour. Announc.">
        <title>Draft genome sequences for Neonectria magnoliae and Neonectria punicea, canker pathogens of Liriodendron tulipifera and Acer saccharum in West Virginia.</title>
        <authorList>
            <person name="Petronek H.M."/>
            <person name="Kasson M.T."/>
            <person name="Metheny A.M."/>
            <person name="Stauder C.M."/>
            <person name="Lovett B."/>
            <person name="Lynch S.C."/>
            <person name="Garnas J.R."/>
            <person name="Kasson L.R."/>
            <person name="Stajich J.E."/>
        </authorList>
    </citation>
    <scope>NUCLEOTIDE SEQUENCE [LARGE SCALE GENOMIC DNA]</scope>
    <source>
        <strain evidence="4 5">NRRL 64651</strain>
    </source>
</reference>
<dbReference type="SUPFAM" id="SSF52540">
    <property type="entry name" value="P-loop containing nucleoside triphosphate hydrolases"/>
    <property type="match status" value="1"/>
</dbReference>
<proteinExistence type="predicted"/>
<dbReference type="EMBL" id="JAZAVK010000007">
    <property type="protein sequence ID" value="KAK7432111.1"/>
    <property type="molecule type" value="Genomic_DNA"/>
</dbReference>
<evidence type="ECO:0000313" key="5">
    <source>
        <dbReference type="Proteomes" id="UP001498421"/>
    </source>
</evidence>
<sequence>MEGLGIVANVIAVVDLSVKVIGLCAQYAQDVKHAKDDKARLSQEATRLNIASQNARDLLSDSQSARLKASNKLLHAMIDTESQLQQLEQLLASGQSTTTTKACFDALKWPFKRKDVDAITKDLRRCSDDISSALQVDQTTLILDIDQRMALDRLPISEGASYDSHAEEHNPTCLQNTRVDLLQYVSQWADDPSAKPVFWLNGMAGTGKSTISRTVAGNFARSGHLGASFFKKGEADRGNLSKFPTTIAAQLVERMPAVAPHVKAAIDADPNIFGKRVREQFDKLVVGPLSKISHDTTEVGSFVVIVDALDECDRDEDVELIIQLFSHTTLQSLQLRVFVTSRPELPIRLGFNAIEGTYQDVILHDIPAHIIEHDILLTSRKSSRKLGPSSMHLYLQNGTWNQAGLAKGAPRIS</sequence>
<feature type="domain" description="NACHT" evidence="3">
    <location>
        <begin position="196"/>
        <end position="343"/>
    </location>
</feature>
<dbReference type="PANTHER" id="PTHR10039:SF16">
    <property type="entry name" value="GPI INOSITOL-DEACYLASE"/>
    <property type="match status" value="1"/>
</dbReference>
<dbReference type="Pfam" id="PF24883">
    <property type="entry name" value="NPHP3_N"/>
    <property type="match status" value="1"/>
</dbReference>
<dbReference type="InterPro" id="IPR027417">
    <property type="entry name" value="P-loop_NTPase"/>
</dbReference>
<gene>
    <name evidence="4" type="ORF">QQZ08_001401</name>
</gene>
<dbReference type="InterPro" id="IPR007111">
    <property type="entry name" value="NACHT_NTPase"/>
</dbReference>
<organism evidence="4 5">
    <name type="scientific">Neonectria magnoliae</name>
    <dbReference type="NCBI Taxonomy" id="2732573"/>
    <lineage>
        <taxon>Eukaryota</taxon>
        <taxon>Fungi</taxon>
        <taxon>Dikarya</taxon>
        <taxon>Ascomycota</taxon>
        <taxon>Pezizomycotina</taxon>
        <taxon>Sordariomycetes</taxon>
        <taxon>Hypocreomycetidae</taxon>
        <taxon>Hypocreales</taxon>
        <taxon>Nectriaceae</taxon>
        <taxon>Neonectria</taxon>
    </lineage>
</organism>
<feature type="coiled-coil region" evidence="2">
    <location>
        <begin position="24"/>
        <end position="51"/>
    </location>
</feature>
<accession>A0ABR1IG05</accession>
<evidence type="ECO:0000313" key="4">
    <source>
        <dbReference type="EMBL" id="KAK7432111.1"/>
    </source>
</evidence>
<dbReference type="Gene3D" id="3.40.50.300">
    <property type="entry name" value="P-loop containing nucleotide triphosphate hydrolases"/>
    <property type="match status" value="1"/>
</dbReference>
<evidence type="ECO:0000259" key="3">
    <source>
        <dbReference type="PROSITE" id="PS50837"/>
    </source>
</evidence>
<keyword evidence="2" id="KW-0175">Coiled coil</keyword>
<protein>
    <recommendedName>
        <fullName evidence="3">NACHT domain-containing protein</fullName>
    </recommendedName>
</protein>
<dbReference type="PROSITE" id="PS50837">
    <property type="entry name" value="NACHT"/>
    <property type="match status" value="1"/>
</dbReference>
<evidence type="ECO:0000256" key="1">
    <source>
        <dbReference type="ARBA" id="ARBA00022737"/>
    </source>
</evidence>